<reference evidence="3 4" key="1">
    <citation type="submission" date="2016-03" db="EMBL/GenBank/DDBJ databases">
        <authorList>
            <person name="Ploux O."/>
        </authorList>
    </citation>
    <scope>NUCLEOTIDE SEQUENCE [LARGE SCALE GENOMIC DNA]</scope>
    <source>
        <strain evidence="3 4">UAMH 11012</strain>
    </source>
</reference>
<evidence type="ECO:0000256" key="2">
    <source>
        <dbReference type="SAM" id="Phobius"/>
    </source>
</evidence>
<feature type="transmembrane region" description="Helical" evidence="2">
    <location>
        <begin position="351"/>
        <end position="369"/>
    </location>
</feature>
<dbReference type="OrthoDB" id="3530325at2759"/>
<keyword evidence="2" id="KW-1133">Transmembrane helix</keyword>
<keyword evidence="2" id="KW-0472">Membrane</keyword>
<accession>A0A1L7XD13</accession>
<feature type="compositionally biased region" description="Low complexity" evidence="1">
    <location>
        <begin position="16"/>
        <end position="34"/>
    </location>
</feature>
<evidence type="ECO:0000313" key="4">
    <source>
        <dbReference type="Proteomes" id="UP000184330"/>
    </source>
</evidence>
<dbReference type="AlphaFoldDB" id="A0A1L7XD13"/>
<dbReference type="PANTHER" id="PTHR35041">
    <property type="entry name" value="MEDIATOR OF RNA POLYMERASE II TRANSCRIPTION SUBUNIT 1"/>
    <property type="match status" value="1"/>
</dbReference>
<protein>
    <submittedName>
        <fullName evidence="3">Uncharacterized protein</fullName>
    </submittedName>
</protein>
<dbReference type="PANTHER" id="PTHR35041:SF6">
    <property type="entry name" value="FORMYLMETHIONINE DEFORMYLASE-LIKE PROTEIN-RELATED"/>
    <property type="match status" value="1"/>
</dbReference>
<feature type="region of interest" description="Disordered" evidence="1">
    <location>
        <begin position="14"/>
        <end position="48"/>
    </location>
</feature>
<name>A0A1L7XD13_9HELO</name>
<gene>
    <name evidence="3" type="ORF">PAC_12826</name>
</gene>
<keyword evidence="2" id="KW-0812">Transmembrane</keyword>
<dbReference type="Proteomes" id="UP000184330">
    <property type="component" value="Unassembled WGS sequence"/>
</dbReference>
<feature type="transmembrane region" description="Helical" evidence="2">
    <location>
        <begin position="111"/>
        <end position="132"/>
    </location>
</feature>
<sequence>MDIIDLLPIETATQFSETTPAPAATPSCPTSALSETGSSASRKDEDTSEASLCRSLSKAHELSRDAPNVLLEDCQSGLVLEQVPPVSTIPSSASLEGSCERIRWHIHWKQPALMICSGLFGVLLALGHHTYYSKLHGTLASTAEKQQWPIRIGTVFSILTITFFSVAISEAYTEYTWTVVRSRNTSFGLDALFSATRNSFAFANMEFSSVNAWLSLVTLTFCQAREVPRCWDYEGLASEYRYNSGPLPNGFDSVAWTPPPDFPPEQPLQIWVETSSEIVCTLMNASSEVTFQFRNGVQVSTVNSVTSYNPVFLPTHIPEDCCMPNPNLVNVTTYTYENEYFYSPEHLLQSYGIALVFTTMAIVLGLLSLRSNGASHSISFSAIMSITRNLQLDELVLREGQDIGSEPLTEAMMKAREVWKAA</sequence>
<feature type="transmembrane region" description="Helical" evidence="2">
    <location>
        <begin position="152"/>
        <end position="173"/>
    </location>
</feature>
<evidence type="ECO:0000313" key="3">
    <source>
        <dbReference type="EMBL" id="CZR62929.1"/>
    </source>
</evidence>
<keyword evidence="4" id="KW-1185">Reference proteome</keyword>
<dbReference type="EMBL" id="FJOG01000022">
    <property type="protein sequence ID" value="CZR62929.1"/>
    <property type="molecule type" value="Genomic_DNA"/>
</dbReference>
<proteinExistence type="predicted"/>
<evidence type="ECO:0000256" key="1">
    <source>
        <dbReference type="SAM" id="MobiDB-lite"/>
    </source>
</evidence>
<organism evidence="3 4">
    <name type="scientific">Phialocephala subalpina</name>
    <dbReference type="NCBI Taxonomy" id="576137"/>
    <lineage>
        <taxon>Eukaryota</taxon>
        <taxon>Fungi</taxon>
        <taxon>Dikarya</taxon>
        <taxon>Ascomycota</taxon>
        <taxon>Pezizomycotina</taxon>
        <taxon>Leotiomycetes</taxon>
        <taxon>Helotiales</taxon>
        <taxon>Mollisiaceae</taxon>
        <taxon>Phialocephala</taxon>
        <taxon>Phialocephala fortinii species complex</taxon>
    </lineage>
</organism>